<name>A0A2I9DLK8_9DEIO</name>
<proteinExistence type="predicted"/>
<organism evidence="1 2">
    <name type="scientific">Deinococcus aerius</name>
    <dbReference type="NCBI Taxonomy" id="200253"/>
    <lineage>
        <taxon>Bacteria</taxon>
        <taxon>Thermotogati</taxon>
        <taxon>Deinococcota</taxon>
        <taxon>Deinococci</taxon>
        <taxon>Deinococcales</taxon>
        <taxon>Deinococcaceae</taxon>
        <taxon>Deinococcus</taxon>
    </lineage>
</organism>
<protein>
    <submittedName>
        <fullName evidence="1">Uncharacterized protein</fullName>
    </submittedName>
</protein>
<comment type="caution">
    <text evidence="1">The sequence shown here is derived from an EMBL/GenBank/DDBJ whole genome shotgun (WGS) entry which is preliminary data.</text>
</comment>
<reference evidence="2" key="1">
    <citation type="submission" date="2018-01" db="EMBL/GenBank/DDBJ databases">
        <title>Draft Genome Sequence of the Radioresistant Bacterium Deinococcus aerius TR0125, Isolated from the Higher Atmosphere above Japan.</title>
        <authorList>
            <person name="Satoh K."/>
            <person name="Arai H."/>
            <person name="Sanzen T."/>
            <person name="Kawaguchi Y."/>
            <person name="Hayashi H."/>
            <person name="Yokobori S."/>
            <person name="Yamagishi A."/>
            <person name="Oono Y."/>
            <person name="Narumi I."/>
        </authorList>
    </citation>
    <scope>NUCLEOTIDE SEQUENCE [LARGE SCALE GENOMIC DNA]</scope>
    <source>
        <strain evidence="2">TR0125</strain>
    </source>
</reference>
<dbReference type="AlphaFoldDB" id="A0A2I9DLK8"/>
<gene>
    <name evidence="1" type="ORF">DAERI_060121</name>
</gene>
<accession>A0A2I9DLK8</accession>
<evidence type="ECO:0000313" key="2">
    <source>
        <dbReference type="Proteomes" id="UP000236569"/>
    </source>
</evidence>
<dbReference type="EMBL" id="BFAG01000006">
    <property type="protein sequence ID" value="GBF05861.1"/>
    <property type="molecule type" value="Genomic_DNA"/>
</dbReference>
<dbReference type="Proteomes" id="UP000236569">
    <property type="component" value="Unassembled WGS sequence"/>
</dbReference>
<sequence>MAGLPCDVCQEDTIVLPTGTESVGEDADGQLIYRRYRVCINPTCERYRQRRETLEAYLPQDGPPVLMDTAQLRQYLPSAPANRSQPTLFDDS</sequence>
<evidence type="ECO:0000313" key="1">
    <source>
        <dbReference type="EMBL" id="GBF05861.1"/>
    </source>
</evidence>
<keyword evidence="2" id="KW-1185">Reference proteome</keyword>